<feature type="transmembrane region" description="Helical" evidence="1">
    <location>
        <begin position="47"/>
        <end position="74"/>
    </location>
</feature>
<name>A0A0B1ZLD4_9SPHN</name>
<sequence length="157" mass="17094">MEGYMMIDRNDAAGALGAVQDARGRLASIQDSACPAWRHIAFGLVEAILVLGFSAHGLLTYILYALALAMAFALMRRDKRRTGLRVNGWRRGRTLVLSIALCVSIIGLGIWARMDFQQPFPTTSGLVAAAIALAMGTLGSVWWQRIYLAELREQAGA</sequence>
<protein>
    <submittedName>
        <fullName evidence="2">Uncharacterized protein</fullName>
    </submittedName>
</protein>
<evidence type="ECO:0000256" key="1">
    <source>
        <dbReference type="SAM" id="Phobius"/>
    </source>
</evidence>
<evidence type="ECO:0000313" key="2">
    <source>
        <dbReference type="EMBL" id="KHK89998.1"/>
    </source>
</evidence>
<keyword evidence="1" id="KW-0472">Membrane</keyword>
<dbReference type="AlphaFoldDB" id="A0A0B1ZLD4"/>
<proteinExistence type="predicted"/>
<dbReference type="STRING" id="1348853.LK12_19120"/>
<accession>A0A0B1ZLD4</accession>
<reference evidence="2 3" key="1">
    <citation type="submission" date="2014-10" db="EMBL/GenBank/DDBJ databases">
        <title>Genome sequence of Novosphingobium malaysiense MUSC 273(T).</title>
        <authorList>
            <person name="Lee L.-H."/>
        </authorList>
    </citation>
    <scope>NUCLEOTIDE SEQUENCE [LARGE SCALE GENOMIC DNA]</scope>
    <source>
        <strain evidence="2 3">MUSC 273</strain>
    </source>
</reference>
<feature type="transmembrane region" description="Helical" evidence="1">
    <location>
        <begin position="95"/>
        <end position="112"/>
    </location>
</feature>
<feature type="transmembrane region" description="Helical" evidence="1">
    <location>
        <begin position="124"/>
        <end position="143"/>
    </location>
</feature>
<organism evidence="2 3">
    <name type="scientific">Novosphingobium malaysiense</name>
    <dbReference type="NCBI Taxonomy" id="1348853"/>
    <lineage>
        <taxon>Bacteria</taxon>
        <taxon>Pseudomonadati</taxon>
        <taxon>Pseudomonadota</taxon>
        <taxon>Alphaproteobacteria</taxon>
        <taxon>Sphingomonadales</taxon>
        <taxon>Sphingomonadaceae</taxon>
        <taxon>Novosphingobium</taxon>
    </lineage>
</organism>
<keyword evidence="1" id="KW-0812">Transmembrane</keyword>
<dbReference type="Proteomes" id="UP000031057">
    <property type="component" value="Unassembled WGS sequence"/>
</dbReference>
<dbReference type="EMBL" id="JTDI01000006">
    <property type="protein sequence ID" value="KHK89998.1"/>
    <property type="molecule type" value="Genomic_DNA"/>
</dbReference>
<gene>
    <name evidence="2" type="ORF">LK12_19120</name>
</gene>
<comment type="caution">
    <text evidence="2">The sequence shown here is derived from an EMBL/GenBank/DDBJ whole genome shotgun (WGS) entry which is preliminary data.</text>
</comment>
<keyword evidence="1" id="KW-1133">Transmembrane helix</keyword>
<keyword evidence="3" id="KW-1185">Reference proteome</keyword>
<evidence type="ECO:0000313" key="3">
    <source>
        <dbReference type="Proteomes" id="UP000031057"/>
    </source>
</evidence>